<gene>
    <name evidence="2" type="ORF">DFP77_11756</name>
    <name evidence="1" type="ORF">JSY38_17430</name>
</gene>
<name>A0A368ZW82_9GAMM</name>
<dbReference type="OrthoDB" id="8635217at2"/>
<dbReference type="Gene3D" id="3.10.450.50">
    <property type="match status" value="1"/>
</dbReference>
<dbReference type="EMBL" id="CP070273">
    <property type="protein sequence ID" value="QRV23771.1"/>
    <property type="molecule type" value="Genomic_DNA"/>
</dbReference>
<accession>A0A368ZW82</accession>
<evidence type="ECO:0000313" key="1">
    <source>
        <dbReference type="EMBL" id="QRV23771.1"/>
    </source>
</evidence>
<protein>
    <submittedName>
        <fullName evidence="1">Nuclear transport factor 2 family protein</fullName>
    </submittedName>
</protein>
<dbReference type="InterPro" id="IPR032710">
    <property type="entry name" value="NTF2-like_dom_sf"/>
</dbReference>
<proteinExistence type="predicted"/>
<dbReference type="AlphaFoldDB" id="A0A368ZW82"/>
<dbReference type="Proteomes" id="UP000253506">
    <property type="component" value="Unassembled WGS sequence"/>
</dbReference>
<keyword evidence="4" id="KW-1185">Reference proteome</keyword>
<evidence type="ECO:0000313" key="3">
    <source>
        <dbReference type="Proteomes" id="UP000253506"/>
    </source>
</evidence>
<dbReference type="RefSeq" id="WP_114412239.1">
    <property type="nucleotide sequence ID" value="NZ_CP070273.1"/>
</dbReference>
<reference evidence="1 4" key="2">
    <citation type="submission" date="2021-02" db="EMBL/GenBank/DDBJ databases">
        <title>The genome of Marinomonas foliarum JZW.</title>
        <authorList>
            <person name="Sun M."/>
        </authorList>
    </citation>
    <scope>NUCLEOTIDE SEQUENCE [LARGE SCALE GENOMIC DNA]</scope>
    <source>
        <strain evidence="1 4">JZW</strain>
    </source>
</reference>
<dbReference type="Proteomes" id="UP000644167">
    <property type="component" value="Chromosome"/>
</dbReference>
<dbReference type="EMBL" id="QPJQ01000017">
    <property type="protein sequence ID" value="RCX01282.1"/>
    <property type="molecule type" value="Genomic_DNA"/>
</dbReference>
<reference evidence="2 3" key="1">
    <citation type="submission" date="2018-07" db="EMBL/GenBank/DDBJ databases">
        <title>Genomic Encyclopedia of Type Strains, Phase III (KMG-III): the genomes of soil and plant-associated and newly described type strains.</title>
        <authorList>
            <person name="Whitman W."/>
        </authorList>
    </citation>
    <scope>NUCLEOTIDE SEQUENCE [LARGE SCALE GENOMIC DNA]</scope>
    <source>
        <strain evidence="2 3">CECT 7731</strain>
    </source>
</reference>
<evidence type="ECO:0000313" key="4">
    <source>
        <dbReference type="Proteomes" id="UP000644167"/>
    </source>
</evidence>
<dbReference type="SUPFAM" id="SSF54427">
    <property type="entry name" value="NTF2-like"/>
    <property type="match status" value="1"/>
</dbReference>
<sequence length="135" mass="15690">MTELESAIEVVSNFLTFSMVPDPEKAATFMSEDVKITFTGRREMANTQAITSFNKDRYLWVKKSIKQYDAVQKDDHCVVYSIGFLYGQWPNGQEFHGNRYTDRFEVRNGKITKMDVLNDSAEWILAPQINRVSEY</sequence>
<organism evidence="2 3">
    <name type="scientific">Marinomonas foliarum</name>
    <dbReference type="NCBI Taxonomy" id="491950"/>
    <lineage>
        <taxon>Bacteria</taxon>
        <taxon>Pseudomonadati</taxon>
        <taxon>Pseudomonadota</taxon>
        <taxon>Gammaproteobacteria</taxon>
        <taxon>Oceanospirillales</taxon>
        <taxon>Oceanospirillaceae</taxon>
        <taxon>Marinomonas</taxon>
    </lineage>
</organism>
<evidence type="ECO:0000313" key="2">
    <source>
        <dbReference type="EMBL" id="RCX01282.1"/>
    </source>
</evidence>